<feature type="transmembrane region" description="Helical" evidence="11">
    <location>
        <begin position="72"/>
        <end position="94"/>
    </location>
</feature>
<evidence type="ECO:0000256" key="10">
    <source>
        <dbReference type="SAM" id="MobiDB-lite"/>
    </source>
</evidence>
<dbReference type="CDD" id="cd09318">
    <property type="entry name" value="TDT_SSU1"/>
    <property type="match status" value="1"/>
</dbReference>
<organism evidence="12 13">
    <name type="scientific">Claviceps aff. purpurea</name>
    <dbReference type="NCBI Taxonomy" id="1967640"/>
    <lineage>
        <taxon>Eukaryota</taxon>
        <taxon>Fungi</taxon>
        <taxon>Dikarya</taxon>
        <taxon>Ascomycota</taxon>
        <taxon>Pezizomycotina</taxon>
        <taxon>Sordariomycetes</taxon>
        <taxon>Hypocreomycetidae</taxon>
        <taxon>Hypocreales</taxon>
        <taxon>Clavicipitaceae</taxon>
        <taxon>Claviceps</taxon>
    </lineage>
</organism>
<evidence type="ECO:0000256" key="9">
    <source>
        <dbReference type="ARBA" id="ARBA00072906"/>
    </source>
</evidence>
<sequence>MATSKSELACVLTTKGDTSSSGNLFHGTLPNSNSSSNNDIDNSNDDDNANADLTTDTPLRNLSKDHQTWRRIVRNFAPSWFAVNMGTGIVSATLHNLPYNGPWLQYISYIFFGLNVLLFVTFLGLSIARYTMYPRLWGAMIAHPGQSLFLGCFPMGFATIINMMIYCCTHWGTWLIHLAWAFWWIDVALSMATAISMPFIVMHRHKPGLSNTTAALLLPIVPAVVAAATGGVVAEVLPNPDHALTTLVVSYILWGLGECLSACVLALYFHRLIVHSLPQKEVLVSVFLPIGPLGQGGFGIQQLGKVAVVVLPQTGVFSAAGVNAVRAAEAVYTLGVIMGLMMWGFALAWVCFAVISLATVRHFPFNMSWWGFTFPLGVWAACTGLLAINFDSAFFRVATTIISLSVLLLWAMVASRTIRMALQGDLLYGPSLKDLREKGLRGARTGPA</sequence>
<evidence type="ECO:0000256" key="8">
    <source>
        <dbReference type="ARBA" id="ARBA00056100"/>
    </source>
</evidence>
<keyword evidence="5 11" id="KW-0812">Transmembrane</keyword>
<evidence type="ECO:0000256" key="4">
    <source>
        <dbReference type="ARBA" id="ARBA00022475"/>
    </source>
</evidence>
<feature type="transmembrane region" description="Helical" evidence="11">
    <location>
        <begin position="178"/>
        <end position="202"/>
    </location>
</feature>
<dbReference type="Gene3D" id="1.50.10.150">
    <property type="entry name" value="Voltage-dependent anion channel"/>
    <property type="match status" value="1"/>
</dbReference>
<dbReference type="PANTHER" id="PTHR31686">
    <property type="match status" value="1"/>
</dbReference>
<keyword evidence="4" id="KW-1003">Cell membrane</keyword>
<dbReference type="AlphaFoldDB" id="A0A9P7QFN0"/>
<feature type="transmembrane region" description="Helical" evidence="11">
    <location>
        <begin position="394"/>
        <end position="413"/>
    </location>
</feature>
<reference evidence="12 13" key="1">
    <citation type="journal article" date="2020" name="bioRxiv">
        <title>Whole genome comparisons of ergot fungi reveals the divergence and evolution of species within the genus Claviceps are the result of varying mechanisms driving genome evolution and host range expansion.</title>
        <authorList>
            <person name="Wyka S.A."/>
            <person name="Mondo S.J."/>
            <person name="Liu M."/>
            <person name="Dettman J."/>
            <person name="Nalam V."/>
            <person name="Broders K.D."/>
        </authorList>
    </citation>
    <scope>NUCLEOTIDE SEQUENCE [LARGE SCALE GENOMIC DNA]</scope>
    <source>
        <strain evidence="12 13">Clav52</strain>
    </source>
</reference>
<dbReference type="InterPro" id="IPR038665">
    <property type="entry name" value="Voltage-dep_anion_channel_sf"/>
</dbReference>
<dbReference type="Pfam" id="PF03595">
    <property type="entry name" value="SLAC1"/>
    <property type="match status" value="1"/>
</dbReference>
<evidence type="ECO:0000313" key="13">
    <source>
        <dbReference type="Proteomes" id="UP000707071"/>
    </source>
</evidence>
<keyword evidence="6 11" id="KW-1133">Transmembrane helix</keyword>
<dbReference type="FunFam" id="1.50.10.150:FF:000004">
    <property type="entry name" value="Malic acid transporter"/>
    <property type="match status" value="1"/>
</dbReference>
<feature type="transmembrane region" description="Helical" evidence="11">
    <location>
        <begin position="106"/>
        <end position="128"/>
    </location>
</feature>
<feature type="transmembrane region" description="Helical" evidence="11">
    <location>
        <begin position="369"/>
        <end position="388"/>
    </location>
</feature>
<dbReference type="Proteomes" id="UP000707071">
    <property type="component" value="Unassembled WGS sequence"/>
</dbReference>
<protein>
    <recommendedName>
        <fullName evidence="9">Sulfite efflux pump SSU1</fullName>
    </recommendedName>
</protein>
<comment type="function">
    <text evidence="8">Sulphite efflux pump required for the secretion of sulphite as a reducing agent. In the presence of sulphite, cystine in keratin is directly cleaved to cysteine and S-sulphocysteine, and thereby, reduced proteins become accessible to hydrolysis by a variety of secreted endo- and exoproteases. Excretion of sulphite mediated by an efflux pump also represents a detoxification pathway for dermatophytes during infection of the epidermal stratum corneum, hair and nails, which are rich in cysteine.</text>
</comment>
<keyword evidence="13" id="KW-1185">Reference proteome</keyword>
<keyword evidence="7 11" id="KW-0472">Membrane</keyword>
<evidence type="ECO:0000313" key="12">
    <source>
        <dbReference type="EMBL" id="KAG6294181.1"/>
    </source>
</evidence>
<evidence type="ECO:0000256" key="2">
    <source>
        <dbReference type="ARBA" id="ARBA00008566"/>
    </source>
</evidence>
<feature type="region of interest" description="Disordered" evidence="10">
    <location>
        <begin position="15"/>
        <end position="59"/>
    </location>
</feature>
<keyword evidence="3" id="KW-0813">Transport</keyword>
<gene>
    <name evidence="12" type="ORF">E4U09_002705</name>
</gene>
<comment type="caution">
    <text evidence="12">The sequence shown here is derived from an EMBL/GenBank/DDBJ whole genome shotgun (WGS) entry which is preliminary data.</text>
</comment>
<feature type="compositionally biased region" description="Low complexity" evidence="10">
    <location>
        <begin position="31"/>
        <end position="41"/>
    </location>
</feature>
<dbReference type="InterPro" id="IPR004695">
    <property type="entry name" value="SLAC1/Mae1/Ssu1/TehA"/>
</dbReference>
<name>A0A9P7QFN0_9HYPO</name>
<comment type="subcellular location">
    <subcellularLocation>
        <location evidence="1">Cell membrane</location>
        <topology evidence="1">Multi-pass membrane protein</topology>
    </subcellularLocation>
</comment>
<evidence type="ECO:0000256" key="7">
    <source>
        <dbReference type="ARBA" id="ARBA00023136"/>
    </source>
</evidence>
<dbReference type="GO" id="GO:0005886">
    <property type="term" value="C:plasma membrane"/>
    <property type="evidence" value="ECO:0007669"/>
    <property type="project" value="UniProtKB-SubCell"/>
</dbReference>
<feature type="transmembrane region" description="Helical" evidence="11">
    <location>
        <begin position="249"/>
        <end position="270"/>
    </location>
</feature>
<evidence type="ECO:0000256" key="5">
    <source>
        <dbReference type="ARBA" id="ARBA00022692"/>
    </source>
</evidence>
<evidence type="ECO:0000256" key="11">
    <source>
        <dbReference type="SAM" id="Phobius"/>
    </source>
</evidence>
<feature type="transmembrane region" description="Helical" evidence="11">
    <location>
        <begin position="148"/>
        <end position="172"/>
    </location>
</feature>
<evidence type="ECO:0000256" key="1">
    <source>
        <dbReference type="ARBA" id="ARBA00004651"/>
    </source>
</evidence>
<evidence type="ECO:0000256" key="3">
    <source>
        <dbReference type="ARBA" id="ARBA00022448"/>
    </source>
</evidence>
<evidence type="ECO:0000256" key="6">
    <source>
        <dbReference type="ARBA" id="ARBA00022989"/>
    </source>
</evidence>
<feature type="transmembrane region" description="Helical" evidence="11">
    <location>
        <begin position="331"/>
        <end position="357"/>
    </location>
</feature>
<proteinExistence type="inferred from homology"/>
<dbReference type="EMBL" id="SRRH01000225">
    <property type="protein sequence ID" value="KAG6294181.1"/>
    <property type="molecule type" value="Genomic_DNA"/>
</dbReference>
<dbReference type="PANTHER" id="PTHR31686:SF1">
    <property type="entry name" value="SULFITE EFFLUX PUMP SSU1"/>
    <property type="match status" value="1"/>
</dbReference>
<feature type="transmembrane region" description="Helical" evidence="11">
    <location>
        <begin position="282"/>
        <end position="300"/>
    </location>
</feature>
<comment type="similarity">
    <text evidence="2">Belongs to the tellurite-resistance/dicarboxylate transporter (TDT) family.</text>
</comment>
<dbReference type="GO" id="GO:0000319">
    <property type="term" value="F:sulfite transmembrane transporter activity"/>
    <property type="evidence" value="ECO:0007669"/>
    <property type="project" value="TreeGrafter"/>
</dbReference>
<accession>A0A9P7QFN0</accession>
<dbReference type="InterPro" id="IPR051629">
    <property type="entry name" value="Sulfite_efflux_TDT"/>
</dbReference>
<feature type="transmembrane region" description="Helical" evidence="11">
    <location>
        <begin position="214"/>
        <end position="237"/>
    </location>
</feature>